<evidence type="ECO:0000256" key="3">
    <source>
        <dbReference type="SAM" id="MobiDB-lite"/>
    </source>
</evidence>
<feature type="region of interest" description="Disordered" evidence="3">
    <location>
        <begin position="87"/>
        <end position="110"/>
    </location>
</feature>
<accession>A0A8C4R080</accession>
<dbReference type="GO" id="GO:0016020">
    <property type="term" value="C:membrane"/>
    <property type="evidence" value="ECO:0007669"/>
    <property type="project" value="UniProtKB-SubCell"/>
</dbReference>
<sequence>MQRPTEIHVAYMGNFDGGRRRQGVWQGQAAVLTPPHIPSYPQPQVTWFHEGQKISPSARIAVTMENQLVVLATAAADAGRYRVQAVNERNGENKTSQELELDVEDASSPADPVAPEIVVAPRNMSVRFGTEGATLECVANARPIDLLTLEWWRGSRKVMEGVSSWGRRLSLPTLTSVHGGSYECRALLRGSRVPSASAFAHLTITEQPVFIQEPEGHTVGEVESVVELPCKAIGVPPPKFTWFKDGDRLLIQRDPRVSLTPNGGLRIRALEPGDTGIFQCWAQNMAGMTQSYTHLSVTSVAASIMRGPADAVVIARTIVELPCEAHGAPRPSVAWERDGVVLVSGSMQTPRYILLETGGLRIDPALRSDSGTFTCIVANSQGQDQATATLTVWGEKSTELLESIN</sequence>
<keyword evidence="6" id="KW-1185">Reference proteome</keyword>
<proteinExistence type="predicted"/>
<evidence type="ECO:0000313" key="6">
    <source>
        <dbReference type="Proteomes" id="UP000694388"/>
    </source>
</evidence>
<dbReference type="InterPro" id="IPR013783">
    <property type="entry name" value="Ig-like_fold"/>
</dbReference>
<dbReference type="GeneTree" id="ENSGT00940000157747"/>
<feature type="domain" description="Ig-like" evidence="4">
    <location>
        <begin position="319"/>
        <end position="391"/>
    </location>
</feature>
<dbReference type="OMA" id="RCIANAR"/>
<dbReference type="InterPro" id="IPR013098">
    <property type="entry name" value="Ig_I-set"/>
</dbReference>
<keyword evidence="1" id="KW-0677">Repeat</keyword>
<name>A0A8C4R080_EPTBU</name>
<feature type="domain" description="Ig-like" evidence="4">
    <location>
        <begin position="208"/>
        <end position="298"/>
    </location>
</feature>
<evidence type="ECO:0000313" key="5">
    <source>
        <dbReference type="Ensembl" id="ENSEBUP00000023223.1"/>
    </source>
</evidence>
<dbReference type="SMART" id="SM00409">
    <property type="entry name" value="IG"/>
    <property type="match status" value="4"/>
</dbReference>
<dbReference type="FunFam" id="2.60.40.10:FF:001223">
    <property type="entry name" value="Sidekick cell adhesion molecule 1"/>
    <property type="match status" value="1"/>
</dbReference>
<dbReference type="CDD" id="cd00096">
    <property type="entry name" value="Ig"/>
    <property type="match status" value="1"/>
</dbReference>
<dbReference type="Gene3D" id="2.60.40.10">
    <property type="entry name" value="Immunoglobulins"/>
    <property type="match status" value="4"/>
</dbReference>
<dbReference type="SMART" id="SM00408">
    <property type="entry name" value="IGc2"/>
    <property type="match status" value="3"/>
</dbReference>
<evidence type="ECO:0000259" key="4">
    <source>
        <dbReference type="PROSITE" id="PS50835"/>
    </source>
</evidence>
<dbReference type="InterPro" id="IPR036179">
    <property type="entry name" value="Ig-like_dom_sf"/>
</dbReference>
<dbReference type="SUPFAM" id="SSF48726">
    <property type="entry name" value="Immunoglobulin"/>
    <property type="match status" value="4"/>
</dbReference>
<dbReference type="Pfam" id="PF07679">
    <property type="entry name" value="I-set"/>
    <property type="match status" value="3"/>
</dbReference>
<organism evidence="5 6">
    <name type="scientific">Eptatretus burgeri</name>
    <name type="common">Inshore hagfish</name>
    <dbReference type="NCBI Taxonomy" id="7764"/>
    <lineage>
        <taxon>Eukaryota</taxon>
        <taxon>Metazoa</taxon>
        <taxon>Chordata</taxon>
        <taxon>Craniata</taxon>
        <taxon>Vertebrata</taxon>
        <taxon>Cyclostomata</taxon>
        <taxon>Myxini</taxon>
        <taxon>Myxiniformes</taxon>
        <taxon>Myxinidae</taxon>
        <taxon>Eptatretinae</taxon>
        <taxon>Eptatretus</taxon>
    </lineage>
</organism>
<feature type="domain" description="Ig-like" evidence="4">
    <location>
        <begin position="115"/>
        <end position="205"/>
    </location>
</feature>
<dbReference type="Ensembl" id="ENSEBUT00000023799.1">
    <property type="protein sequence ID" value="ENSEBUP00000023223.1"/>
    <property type="gene ID" value="ENSEBUG00000014300.1"/>
</dbReference>
<dbReference type="GO" id="GO:0098609">
    <property type="term" value="P:cell-cell adhesion"/>
    <property type="evidence" value="ECO:0007669"/>
    <property type="project" value="TreeGrafter"/>
</dbReference>
<dbReference type="InterPro" id="IPR007110">
    <property type="entry name" value="Ig-like_dom"/>
</dbReference>
<keyword evidence="2" id="KW-1015">Disulfide bond</keyword>
<dbReference type="PROSITE" id="PS50835">
    <property type="entry name" value="IG_LIKE"/>
    <property type="match status" value="3"/>
</dbReference>
<dbReference type="InterPro" id="IPR003598">
    <property type="entry name" value="Ig_sub2"/>
</dbReference>
<reference evidence="5" key="1">
    <citation type="submission" date="2025-08" db="UniProtKB">
        <authorList>
            <consortium name="Ensembl"/>
        </authorList>
    </citation>
    <scope>IDENTIFICATION</scope>
</reference>
<dbReference type="PANTHER" id="PTHR44170:SF49">
    <property type="entry name" value="PROTEIN SIDEKICK-1 ISOFORM X1"/>
    <property type="match status" value="1"/>
</dbReference>
<evidence type="ECO:0000256" key="2">
    <source>
        <dbReference type="ARBA" id="ARBA00023157"/>
    </source>
</evidence>
<dbReference type="PANTHER" id="PTHR44170">
    <property type="entry name" value="PROTEIN SIDEKICK"/>
    <property type="match status" value="1"/>
</dbReference>
<dbReference type="AlphaFoldDB" id="A0A8C4R080"/>
<reference evidence="5" key="2">
    <citation type="submission" date="2025-09" db="UniProtKB">
        <authorList>
            <consortium name="Ensembl"/>
        </authorList>
    </citation>
    <scope>IDENTIFICATION</scope>
</reference>
<protein>
    <recommendedName>
        <fullName evidence="4">Ig-like domain-containing protein</fullName>
    </recommendedName>
</protein>
<dbReference type="InterPro" id="IPR003599">
    <property type="entry name" value="Ig_sub"/>
</dbReference>
<dbReference type="Proteomes" id="UP000694388">
    <property type="component" value="Unplaced"/>
</dbReference>
<dbReference type="FunFam" id="2.60.40.10:FF:000236">
    <property type="entry name" value="Sidekick cell adhesion molecule 2"/>
    <property type="match status" value="1"/>
</dbReference>
<evidence type="ECO:0000256" key="1">
    <source>
        <dbReference type="ARBA" id="ARBA00022737"/>
    </source>
</evidence>